<dbReference type="FunFam" id="2.40.37.10:FF:000005">
    <property type="entry name" value="Ornithine decarboxylase"/>
    <property type="match status" value="1"/>
</dbReference>
<keyword evidence="3" id="KW-0663">Pyridoxal phosphate</keyword>
<dbReference type="Proteomes" id="UP000005408">
    <property type="component" value="Unassembled WGS sequence"/>
</dbReference>
<evidence type="ECO:0000256" key="8">
    <source>
        <dbReference type="ARBA" id="ARBA00046672"/>
    </source>
</evidence>
<sequence>MKKYLGNNCTVQMITYERSIKSLVQEKAALHDREVKEEAFFIGDLGDIIAKYQVWKETLPRVMPFYAVKCNDDYAVLKLLSDIGVNFDCASKAEIMKVLDLGVDPSRIIYANPCKQNSFTLTVNVIAKRVVTKEKTNDDDPVDTQGPVMMYYVNDGVYGSFNCLLFDHAKVEVSTLQESDERSYSSSIWGPTCDGLDCILEDCPLPELRVGHWLFFRDMGAYTMSAASTFNGMPPPQKYYFCEQDQWNMVYPERVRKSSYIQKIPFMMTGHLVDEAHDFADEIFGTSPAAEALVGSPYGF</sequence>
<evidence type="ECO:0000256" key="2">
    <source>
        <dbReference type="ARBA" id="ARBA00008872"/>
    </source>
</evidence>
<evidence type="ECO:0000256" key="3">
    <source>
        <dbReference type="ARBA" id="ARBA00022898"/>
    </source>
</evidence>
<dbReference type="PANTHER" id="PTHR11482:SF6">
    <property type="entry name" value="ORNITHINE DECARBOXYLASE 1-RELATED"/>
    <property type="match status" value="1"/>
</dbReference>
<keyword evidence="5" id="KW-0456">Lyase</keyword>
<comment type="catalytic activity">
    <reaction evidence="9">
        <text>L-ornithine + H(+) = putrescine + CO2</text>
        <dbReference type="Rhea" id="RHEA:22964"/>
        <dbReference type="ChEBI" id="CHEBI:15378"/>
        <dbReference type="ChEBI" id="CHEBI:16526"/>
        <dbReference type="ChEBI" id="CHEBI:46911"/>
        <dbReference type="ChEBI" id="CHEBI:326268"/>
        <dbReference type="EC" id="4.1.1.17"/>
    </reaction>
</comment>
<comment type="similarity">
    <text evidence="2">Belongs to the Orn/Lys/Arg decarboxylase class-II family.</text>
</comment>
<dbReference type="EC" id="4.1.1.17" evidence="7"/>
<dbReference type="PRINTS" id="PR01179">
    <property type="entry name" value="ODADCRBXLASE"/>
</dbReference>
<comment type="pathway">
    <text evidence="6">Amine and polyamine biosynthesis; putrescine biosynthesis via L-ornithine pathway; putrescine from L-ornithine: step 1/1.</text>
</comment>
<dbReference type="PROSITE" id="PS00878">
    <property type="entry name" value="ODR_DC_2_1"/>
    <property type="match status" value="1"/>
</dbReference>
<evidence type="ECO:0000256" key="9">
    <source>
        <dbReference type="ARBA" id="ARBA00049127"/>
    </source>
</evidence>
<dbReference type="GO" id="GO:0005737">
    <property type="term" value="C:cytoplasm"/>
    <property type="evidence" value="ECO:0007669"/>
    <property type="project" value="TreeGrafter"/>
</dbReference>
<organism evidence="11 12">
    <name type="scientific">Magallana gigas</name>
    <name type="common">Pacific oyster</name>
    <name type="synonym">Crassostrea gigas</name>
    <dbReference type="NCBI Taxonomy" id="29159"/>
    <lineage>
        <taxon>Eukaryota</taxon>
        <taxon>Metazoa</taxon>
        <taxon>Spiralia</taxon>
        <taxon>Lophotrochozoa</taxon>
        <taxon>Mollusca</taxon>
        <taxon>Bivalvia</taxon>
        <taxon>Autobranchia</taxon>
        <taxon>Pteriomorphia</taxon>
        <taxon>Ostreida</taxon>
        <taxon>Ostreoidea</taxon>
        <taxon>Ostreidae</taxon>
        <taxon>Magallana</taxon>
    </lineage>
</organism>
<dbReference type="PANTHER" id="PTHR11482">
    <property type="entry name" value="ARGININE/DIAMINOPIMELATE/ORNITHINE DECARBOXYLASE"/>
    <property type="match status" value="1"/>
</dbReference>
<evidence type="ECO:0000313" key="12">
    <source>
        <dbReference type="Proteomes" id="UP000005408"/>
    </source>
</evidence>
<dbReference type="Pfam" id="PF02784">
    <property type="entry name" value="Orn_Arg_deC_N"/>
    <property type="match status" value="1"/>
</dbReference>
<evidence type="ECO:0000256" key="7">
    <source>
        <dbReference type="ARBA" id="ARBA00034138"/>
    </source>
</evidence>
<keyword evidence="12" id="KW-1185">Reference proteome</keyword>
<evidence type="ECO:0000313" key="11">
    <source>
        <dbReference type="EnsemblMetazoa" id="G2033.12:cds"/>
    </source>
</evidence>
<evidence type="ECO:0000256" key="6">
    <source>
        <dbReference type="ARBA" id="ARBA00034115"/>
    </source>
</evidence>
<dbReference type="EnsemblMetazoa" id="G2033.12">
    <property type="protein sequence ID" value="G2033.12:cds"/>
    <property type="gene ID" value="G2033"/>
</dbReference>
<keyword evidence="4" id="KW-0620">Polyamine biosynthesis</keyword>
<dbReference type="GO" id="GO:0033387">
    <property type="term" value="P:putrescine biosynthetic process from arginine, via ornithine"/>
    <property type="evidence" value="ECO:0007669"/>
    <property type="project" value="TreeGrafter"/>
</dbReference>
<evidence type="ECO:0000256" key="1">
    <source>
        <dbReference type="ARBA" id="ARBA00001933"/>
    </source>
</evidence>
<dbReference type="InterPro" id="IPR009006">
    <property type="entry name" value="Ala_racemase/Decarboxylase_C"/>
</dbReference>
<dbReference type="Gene3D" id="3.20.20.10">
    <property type="entry name" value="Alanine racemase"/>
    <property type="match status" value="1"/>
</dbReference>
<dbReference type="InterPro" id="IPR022653">
    <property type="entry name" value="De-COase2_pyr-phos_BS"/>
</dbReference>
<name>A0A8W8JP20_MAGGI</name>
<dbReference type="GO" id="GO:0004586">
    <property type="term" value="F:ornithine decarboxylase activity"/>
    <property type="evidence" value="ECO:0007669"/>
    <property type="project" value="UniProtKB-EC"/>
</dbReference>
<dbReference type="InterPro" id="IPR029066">
    <property type="entry name" value="PLP-binding_barrel"/>
</dbReference>
<dbReference type="InterPro" id="IPR000183">
    <property type="entry name" value="Orn/DAP/Arg_de-COase"/>
</dbReference>
<dbReference type="Gene3D" id="2.40.37.10">
    <property type="entry name" value="Lyase, Ornithine Decarboxylase, Chain A, domain 1"/>
    <property type="match status" value="2"/>
</dbReference>
<accession>A0A8W8JP20</accession>
<evidence type="ECO:0000259" key="10">
    <source>
        <dbReference type="Pfam" id="PF02784"/>
    </source>
</evidence>
<evidence type="ECO:0000256" key="4">
    <source>
        <dbReference type="ARBA" id="ARBA00023115"/>
    </source>
</evidence>
<comment type="subunit">
    <text evidence="8">Homodimer. Only the dimer is catalytically active, as the active sites are constructed of residues from both monomers.</text>
</comment>
<evidence type="ECO:0000256" key="5">
    <source>
        <dbReference type="ARBA" id="ARBA00023239"/>
    </source>
</evidence>
<dbReference type="PRINTS" id="PR01182">
    <property type="entry name" value="ORNDCRBXLASE"/>
</dbReference>
<feature type="domain" description="Orn/DAP/Arg decarboxylase 2 N-terminal" evidence="10">
    <location>
        <begin position="45"/>
        <end position="131"/>
    </location>
</feature>
<dbReference type="SUPFAM" id="SSF50621">
    <property type="entry name" value="Alanine racemase C-terminal domain-like"/>
    <property type="match status" value="1"/>
</dbReference>
<proteinExistence type="inferred from homology"/>
<dbReference type="InterPro" id="IPR022644">
    <property type="entry name" value="De-COase2_N"/>
</dbReference>
<reference evidence="11" key="1">
    <citation type="submission" date="2022-08" db="UniProtKB">
        <authorList>
            <consortium name="EnsemblMetazoa"/>
        </authorList>
    </citation>
    <scope>IDENTIFICATION</scope>
    <source>
        <strain evidence="11">05x7-T-G4-1.051#20</strain>
    </source>
</reference>
<comment type="cofactor">
    <cofactor evidence="1">
        <name>pyridoxal 5'-phosphate</name>
        <dbReference type="ChEBI" id="CHEBI:597326"/>
    </cofactor>
</comment>
<protein>
    <recommendedName>
        <fullName evidence="7">ornithine decarboxylase</fullName>
        <ecNumber evidence="7">4.1.1.17</ecNumber>
    </recommendedName>
</protein>
<dbReference type="InterPro" id="IPR002433">
    <property type="entry name" value="Orn_de-COase"/>
</dbReference>
<dbReference type="SUPFAM" id="SSF51419">
    <property type="entry name" value="PLP-binding barrel"/>
    <property type="match status" value="1"/>
</dbReference>
<dbReference type="AlphaFoldDB" id="A0A8W8JP20"/>